<protein>
    <submittedName>
        <fullName evidence="1">Uncharacterized protein</fullName>
    </submittedName>
</protein>
<reference evidence="1" key="1">
    <citation type="journal article" date="2015" name="PLoS ONE">
        <title>A Novel Pore-Forming Toxin in Type A Clostridium perfringens Is Associated with Both Fatal Canine Hemorrhagic Gastroenteritis and Fatal Foal Necrotizing Enterocolitis.</title>
        <authorList>
            <person name="Gohari I.M."/>
            <person name="Parreira V.R."/>
            <person name="Nowell V.J."/>
            <person name="Nicholson V.M."/>
            <person name="Oliphant K."/>
            <person name="Prescott J.F."/>
        </authorList>
    </citation>
    <scope>NUCLEOTIDE SEQUENCE</scope>
    <source>
        <strain evidence="1">JP718</strain>
        <plasmid evidence="1">pCP718cpe</plasmid>
    </source>
</reference>
<evidence type="ECO:0000313" key="1">
    <source>
        <dbReference type="EMBL" id="AKF16687.1"/>
    </source>
</evidence>
<dbReference type="EMBL" id="KP739976">
    <property type="protein sequence ID" value="AKF16687.1"/>
    <property type="molecule type" value="Genomic_DNA"/>
</dbReference>
<accession>A0A0N7BKZ1</accession>
<name>A0A0N7BKZ1_CLOPF</name>
<dbReference type="RefSeq" id="WP_172686536.1">
    <property type="nucleotide sequence ID" value="NZ_CP134231.1"/>
</dbReference>
<sequence length="133" mass="15910">MKWSKEKIKDKKEYFLSQRKNPTGMFTEMVVRTYFLIYKQCSITDNFCPSNKISSRILVSDVYENFYDNKKSNHVPSVVDDCVNHLNKMGYIKFIKTNSSPKWMVKIEKNLDFILDGEEDFYFKKYNITQKIV</sequence>
<proteinExistence type="predicted"/>
<organism evidence="1">
    <name type="scientific">Clostridium perfringens</name>
    <dbReference type="NCBI Taxonomy" id="1502"/>
    <lineage>
        <taxon>Bacteria</taxon>
        <taxon>Bacillati</taxon>
        <taxon>Bacillota</taxon>
        <taxon>Clostridia</taxon>
        <taxon>Eubacteriales</taxon>
        <taxon>Clostridiaceae</taxon>
        <taxon>Clostridium</taxon>
    </lineage>
</organism>
<keyword evidence="1" id="KW-0614">Plasmid</keyword>
<dbReference type="AlphaFoldDB" id="A0A0N7BKZ1"/>
<geneLocation type="plasmid" evidence="1">
    <name>pCP718cpe</name>
</geneLocation>